<evidence type="ECO:0000313" key="1">
    <source>
        <dbReference type="EMBL" id="MQL78597.1"/>
    </source>
</evidence>
<keyword evidence="2" id="KW-1185">Reference proteome</keyword>
<dbReference type="EMBL" id="NMUH01000408">
    <property type="protein sequence ID" value="MQL78597.1"/>
    <property type="molecule type" value="Genomic_DNA"/>
</dbReference>
<organism evidence="1 2">
    <name type="scientific">Colocasia esculenta</name>
    <name type="common">Wild taro</name>
    <name type="synonym">Arum esculentum</name>
    <dbReference type="NCBI Taxonomy" id="4460"/>
    <lineage>
        <taxon>Eukaryota</taxon>
        <taxon>Viridiplantae</taxon>
        <taxon>Streptophyta</taxon>
        <taxon>Embryophyta</taxon>
        <taxon>Tracheophyta</taxon>
        <taxon>Spermatophyta</taxon>
        <taxon>Magnoliopsida</taxon>
        <taxon>Liliopsida</taxon>
        <taxon>Araceae</taxon>
        <taxon>Aroideae</taxon>
        <taxon>Colocasieae</taxon>
        <taxon>Colocasia</taxon>
    </lineage>
</organism>
<sequence>MGVLGICPDTVVLSRSCRLPGHPHSRGELPSG</sequence>
<reference evidence="1" key="1">
    <citation type="submission" date="2017-07" db="EMBL/GenBank/DDBJ databases">
        <title>Taro Niue Genome Assembly and Annotation.</title>
        <authorList>
            <person name="Atibalentja N."/>
            <person name="Keating K."/>
            <person name="Fields C.J."/>
        </authorList>
    </citation>
    <scope>NUCLEOTIDE SEQUENCE</scope>
    <source>
        <strain evidence="1">Niue_2</strain>
        <tissue evidence="1">Leaf</tissue>
    </source>
</reference>
<protein>
    <submittedName>
        <fullName evidence="1">Uncharacterized protein</fullName>
    </submittedName>
</protein>
<dbReference type="Proteomes" id="UP000652761">
    <property type="component" value="Unassembled WGS sequence"/>
</dbReference>
<name>A0A843U947_COLES</name>
<dbReference type="AlphaFoldDB" id="A0A843U947"/>
<gene>
    <name evidence="1" type="ORF">Taro_011024</name>
</gene>
<comment type="caution">
    <text evidence="1">The sequence shown here is derived from an EMBL/GenBank/DDBJ whole genome shotgun (WGS) entry which is preliminary data.</text>
</comment>
<accession>A0A843U947</accession>
<proteinExistence type="predicted"/>
<evidence type="ECO:0000313" key="2">
    <source>
        <dbReference type="Proteomes" id="UP000652761"/>
    </source>
</evidence>